<accession>A0A6C0CLY8</accession>
<sequence length="225" mass="25769">MEDVHNQIDKLRYMKENGVIMETDPDALCEINILQDLLRSIIPDIYGSPPYHIEMCIEFPECMNHDNSDPFDTITFELPPIQLLPYSVFYFFEYVLKHFKKGNFKRNASHVLQAKLEMGENILPFAFQEYHPDYSHKEYTIGYAGRPSTAGHIYISTRDNSRNHGPGTQGSKTEADGMVGTIIGGEHDLEVVKRMRTQPGASEKNGFVHDPNFFIEIHSMTLLPN</sequence>
<reference evidence="1" key="1">
    <citation type="journal article" date="2020" name="Nature">
        <title>Giant virus diversity and host interactions through global metagenomics.</title>
        <authorList>
            <person name="Schulz F."/>
            <person name="Roux S."/>
            <person name="Paez-Espino D."/>
            <person name="Jungbluth S."/>
            <person name="Walsh D.A."/>
            <person name="Denef V.J."/>
            <person name="McMahon K.D."/>
            <person name="Konstantinidis K.T."/>
            <person name="Eloe-Fadrosh E.A."/>
            <person name="Kyrpides N.C."/>
            <person name="Woyke T."/>
        </authorList>
    </citation>
    <scope>NUCLEOTIDE SEQUENCE</scope>
    <source>
        <strain evidence="1">GVMAG-M-3300021375-17</strain>
    </source>
</reference>
<name>A0A6C0CLY8_9ZZZZ</name>
<dbReference type="EMBL" id="MN739451">
    <property type="protein sequence ID" value="QHT05237.1"/>
    <property type="molecule type" value="Genomic_DNA"/>
</dbReference>
<proteinExistence type="predicted"/>
<evidence type="ECO:0000313" key="1">
    <source>
        <dbReference type="EMBL" id="QHT05237.1"/>
    </source>
</evidence>
<organism evidence="1">
    <name type="scientific">viral metagenome</name>
    <dbReference type="NCBI Taxonomy" id="1070528"/>
    <lineage>
        <taxon>unclassified sequences</taxon>
        <taxon>metagenomes</taxon>
        <taxon>organismal metagenomes</taxon>
    </lineage>
</organism>
<dbReference type="AlphaFoldDB" id="A0A6C0CLY8"/>
<protein>
    <submittedName>
        <fullName evidence="1">Uncharacterized protein</fullName>
    </submittedName>
</protein>